<dbReference type="Proteomes" id="UP000242715">
    <property type="component" value="Unassembled WGS sequence"/>
</dbReference>
<dbReference type="Pfam" id="PF04564">
    <property type="entry name" value="U-box"/>
    <property type="match status" value="1"/>
</dbReference>
<dbReference type="InterPro" id="IPR052608">
    <property type="entry name" value="U-box_domain_protein"/>
</dbReference>
<keyword evidence="10" id="KW-1185">Reference proteome</keyword>
<feature type="domain" description="U-box" evidence="8">
    <location>
        <begin position="260"/>
        <end position="334"/>
    </location>
</feature>
<dbReference type="OrthoDB" id="1897399at2759"/>
<dbReference type="CDD" id="cd21037">
    <property type="entry name" value="MLKL_NTD"/>
    <property type="match status" value="1"/>
</dbReference>
<dbReference type="InterPro" id="IPR016024">
    <property type="entry name" value="ARM-type_fold"/>
</dbReference>
<evidence type="ECO:0000259" key="8">
    <source>
        <dbReference type="PROSITE" id="PS51698"/>
    </source>
</evidence>
<dbReference type="SUPFAM" id="SSF57850">
    <property type="entry name" value="RING/U-box"/>
    <property type="match status" value="1"/>
</dbReference>
<dbReference type="InterPro" id="IPR036537">
    <property type="entry name" value="Adaptor_Cbl_N_dom_sf"/>
</dbReference>
<dbReference type="PROSITE" id="PS51698">
    <property type="entry name" value="U_BOX"/>
    <property type="match status" value="1"/>
</dbReference>
<proteinExistence type="predicted"/>
<keyword evidence="4" id="KW-0808">Transferase</keyword>
<dbReference type="EC" id="2.3.2.27" evidence="3"/>
<evidence type="ECO:0000256" key="1">
    <source>
        <dbReference type="ARBA" id="ARBA00000900"/>
    </source>
</evidence>
<gene>
    <name evidence="9" type="ORF">TSUD_31240</name>
</gene>
<protein>
    <recommendedName>
        <fullName evidence="3">RING-type E3 ubiquitin transferase</fullName>
        <ecNumber evidence="3">2.3.2.27</ecNumber>
    </recommendedName>
</protein>
<dbReference type="InterPro" id="IPR003613">
    <property type="entry name" value="Ubox_domain"/>
</dbReference>
<feature type="repeat" description="ARM" evidence="6">
    <location>
        <begin position="734"/>
        <end position="762"/>
    </location>
</feature>
<dbReference type="InterPro" id="IPR059179">
    <property type="entry name" value="MLKL-like_MCAfunc"/>
</dbReference>
<evidence type="ECO:0000313" key="10">
    <source>
        <dbReference type="Proteomes" id="UP000242715"/>
    </source>
</evidence>
<dbReference type="SUPFAM" id="SSF48371">
    <property type="entry name" value="ARM repeat"/>
    <property type="match status" value="2"/>
</dbReference>
<comment type="pathway">
    <text evidence="2">Protein modification; protein ubiquitination.</text>
</comment>
<evidence type="ECO:0000256" key="4">
    <source>
        <dbReference type="ARBA" id="ARBA00022679"/>
    </source>
</evidence>
<evidence type="ECO:0000256" key="3">
    <source>
        <dbReference type="ARBA" id="ARBA00012483"/>
    </source>
</evidence>
<sequence>MVGLELIPIGTILTVLTNQVLRTAHAAADVLVGKESFKALSKYLFDIEPVLKELQLQELNDSQPARIALESIEADVKRANNLVEKYKNRGRFYLLVKCRSIVEEVEQVTRDIGKSLAALSIANTEVLSRISDQVDRLQDEMQRVEFEASQSQLEIVDKLNQGLRDQNHDQAFANDMLELIARAVGVPVEPSEIGKELASIRKEKEEAANNKERAEFYFLEQIIKLLSRADAARDYEEVKNQYFERVQVIERYDSREKYIPPLKSFLCCITGGVMVDPVSLCTGTTCERSAIEGWFYDGNSTDPDTNEVLEDISLRSNIPLRQSIEEWRELNYCLQIRSIRENLLLNSDLQESLSQMQALIAENSINKDWISIGELTDIVISILGNSNNREVKMKILITLKDAVEGHARNKEKLAESQGWDHIISCLESDSNISKEAVDLLYELLQDRSGWNQCFCKKLSENHNAVLFLVTLVKDPDNNSAEVAQKILMELFEINENSIITAANCGWYKPLADRMVRGPDSRISMAKAIVNLELHDLNLIQLGKEGVIAPLIEMLSGSRRGISNASTIIESKDLSLSALVKLAGSHANKGIIASSGGVPLILDLMFSPRTRSFITIKCSEILEKLSSSDDGIDFFVDGEGKQLELDSIITNLLLLQQNSNSGHNLRKPTLRALLGICKFETSLVKKAILAANGVSLILPLLDDSDSEIRETAINLLFLFSQHEPEGVVEYLFKPRRLEALIGFLENDDNDNVQMAAAGLLANLPKSERELTNKLIEMGGLDAILSILKTGKMEAKENALSALFRFTDPTNIESQRDLVKRGIYPLLVDFLNTGSVTAKAIAAAFIGDLSMSTPKLTVASKPNGCWFFRSSRVPLCAAHDSVCSVTTTFCLLEANALPGLIKLLHGEVHATAYEAIQTLSTMVLEEFPHRGARLLHESNAMRPLLEILNWGSESLKAEALGLMEKVFVSKEMVEYYGMTARSRLVHLTGTNIYGDGHLRRKAAKVLSLLERYSKSSSSAISGVLE</sequence>
<dbReference type="SMART" id="SM00185">
    <property type="entry name" value="ARM"/>
    <property type="match status" value="7"/>
</dbReference>
<organism evidence="9 10">
    <name type="scientific">Trifolium subterraneum</name>
    <name type="common">Subterranean clover</name>
    <dbReference type="NCBI Taxonomy" id="3900"/>
    <lineage>
        <taxon>Eukaryota</taxon>
        <taxon>Viridiplantae</taxon>
        <taxon>Streptophyta</taxon>
        <taxon>Embryophyta</taxon>
        <taxon>Tracheophyta</taxon>
        <taxon>Spermatophyta</taxon>
        <taxon>Magnoliopsida</taxon>
        <taxon>eudicotyledons</taxon>
        <taxon>Gunneridae</taxon>
        <taxon>Pentapetalae</taxon>
        <taxon>rosids</taxon>
        <taxon>fabids</taxon>
        <taxon>Fabales</taxon>
        <taxon>Fabaceae</taxon>
        <taxon>Papilionoideae</taxon>
        <taxon>50 kb inversion clade</taxon>
        <taxon>NPAAA clade</taxon>
        <taxon>Hologalegina</taxon>
        <taxon>IRL clade</taxon>
        <taxon>Trifolieae</taxon>
        <taxon>Trifolium</taxon>
    </lineage>
</organism>
<evidence type="ECO:0000256" key="6">
    <source>
        <dbReference type="PROSITE-ProRule" id="PRU00259"/>
    </source>
</evidence>
<evidence type="ECO:0000313" key="9">
    <source>
        <dbReference type="EMBL" id="GAU35194.1"/>
    </source>
</evidence>
<evidence type="ECO:0000256" key="2">
    <source>
        <dbReference type="ARBA" id="ARBA00004906"/>
    </source>
</evidence>
<dbReference type="UniPathway" id="UPA00143"/>
<dbReference type="EMBL" id="DF973580">
    <property type="protein sequence ID" value="GAU35194.1"/>
    <property type="molecule type" value="Genomic_DNA"/>
</dbReference>
<dbReference type="PROSITE" id="PS50176">
    <property type="entry name" value="ARM_REPEAT"/>
    <property type="match status" value="1"/>
</dbReference>
<keyword evidence="5" id="KW-0677">Repeat</keyword>
<feature type="coiled-coil region" evidence="7">
    <location>
        <begin position="127"/>
        <end position="154"/>
    </location>
</feature>
<comment type="catalytic activity">
    <reaction evidence="1">
        <text>S-ubiquitinyl-[E2 ubiquitin-conjugating enzyme]-L-cysteine + [acceptor protein]-L-lysine = [E2 ubiquitin-conjugating enzyme]-L-cysteine + N(6)-ubiquitinyl-[acceptor protein]-L-lysine.</text>
        <dbReference type="EC" id="2.3.2.27"/>
    </reaction>
</comment>
<accession>A0A2Z6MRC5</accession>
<evidence type="ECO:0000256" key="7">
    <source>
        <dbReference type="SAM" id="Coils"/>
    </source>
</evidence>
<evidence type="ECO:0000256" key="5">
    <source>
        <dbReference type="ARBA" id="ARBA00022737"/>
    </source>
</evidence>
<dbReference type="InterPro" id="IPR000225">
    <property type="entry name" value="Armadillo"/>
</dbReference>
<dbReference type="Gene3D" id="3.30.40.10">
    <property type="entry name" value="Zinc/RING finger domain, C3HC4 (zinc finger)"/>
    <property type="match status" value="1"/>
</dbReference>
<name>A0A2Z6MRC5_TRISU</name>
<keyword evidence="7" id="KW-0175">Coiled coil</keyword>
<reference evidence="10" key="1">
    <citation type="journal article" date="2017" name="Front. Plant Sci.">
        <title>Climate Clever Clovers: New Paradigm to Reduce the Environmental Footprint of Ruminants by Breeding Low Methanogenic Forages Utilizing Haplotype Variation.</title>
        <authorList>
            <person name="Kaur P."/>
            <person name="Appels R."/>
            <person name="Bayer P.E."/>
            <person name="Keeble-Gagnere G."/>
            <person name="Wang J."/>
            <person name="Hirakawa H."/>
            <person name="Shirasawa K."/>
            <person name="Vercoe P."/>
            <person name="Stefanova K."/>
            <person name="Durmic Z."/>
            <person name="Nichols P."/>
            <person name="Revell C."/>
            <person name="Isobe S.N."/>
            <person name="Edwards D."/>
            <person name="Erskine W."/>
        </authorList>
    </citation>
    <scope>NUCLEOTIDE SEQUENCE [LARGE SCALE GENOMIC DNA]</scope>
    <source>
        <strain evidence="10">cv. Daliak</strain>
    </source>
</reference>
<dbReference type="GO" id="GO:0016567">
    <property type="term" value="P:protein ubiquitination"/>
    <property type="evidence" value="ECO:0007669"/>
    <property type="project" value="UniProtKB-UniPathway"/>
</dbReference>
<dbReference type="InterPro" id="IPR013083">
    <property type="entry name" value="Znf_RING/FYVE/PHD"/>
</dbReference>
<dbReference type="GO" id="GO:0061630">
    <property type="term" value="F:ubiquitin protein ligase activity"/>
    <property type="evidence" value="ECO:0007669"/>
    <property type="project" value="UniProtKB-EC"/>
</dbReference>
<dbReference type="PANTHER" id="PTHR45958">
    <property type="entry name" value="RING-TYPE E3 UBIQUITIN TRANSFERASE"/>
    <property type="match status" value="1"/>
</dbReference>
<dbReference type="GO" id="GO:0007166">
    <property type="term" value="P:cell surface receptor signaling pathway"/>
    <property type="evidence" value="ECO:0007669"/>
    <property type="project" value="InterPro"/>
</dbReference>
<dbReference type="PANTHER" id="PTHR45958:SF15">
    <property type="entry name" value="RING-TYPE E3 UBIQUITIN TRANSFERASE"/>
    <property type="match status" value="1"/>
</dbReference>
<dbReference type="Gene3D" id="1.25.10.10">
    <property type="entry name" value="Leucine-rich Repeat Variant"/>
    <property type="match status" value="2"/>
</dbReference>
<dbReference type="AlphaFoldDB" id="A0A2Z6MRC5"/>
<dbReference type="InterPro" id="IPR011989">
    <property type="entry name" value="ARM-like"/>
</dbReference>
<dbReference type="Gene3D" id="1.20.930.20">
    <property type="entry name" value="Adaptor protein Cbl, N-terminal domain"/>
    <property type="match status" value="1"/>
</dbReference>
<dbReference type="SMART" id="SM00504">
    <property type="entry name" value="Ubox"/>
    <property type="match status" value="1"/>
</dbReference>